<accession>A0ABY6KPJ8</accession>
<keyword evidence="2" id="KW-1185">Reference proteome</keyword>
<dbReference type="EMBL" id="CP092870">
    <property type="protein sequence ID" value="UYV70791.1"/>
    <property type="molecule type" value="Genomic_DNA"/>
</dbReference>
<evidence type="ECO:0000313" key="1">
    <source>
        <dbReference type="EMBL" id="UYV70791.1"/>
    </source>
</evidence>
<gene>
    <name evidence="1" type="ORF">LAZ67_8000627</name>
</gene>
<dbReference type="Proteomes" id="UP001235939">
    <property type="component" value="Chromosome 08"/>
</dbReference>
<protein>
    <recommendedName>
        <fullName evidence="3">Reverse transcriptase domain-containing protein</fullName>
    </recommendedName>
</protein>
<dbReference type="PANTHER" id="PTHR47331:SF4">
    <property type="entry name" value="PEPTIDASE S1 DOMAIN-CONTAINING PROTEIN"/>
    <property type="match status" value="1"/>
</dbReference>
<dbReference type="SUPFAM" id="SSF56672">
    <property type="entry name" value="DNA/RNA polymerases"/>
    <property type="match status" value="1"/>
</dbReference>
<dbReference type="InterPro" id="IPR008042">
    <property type="entry name" value="Retrotrans_Pao"/>
</dbReference>
<evidence type="ECO:0008006" key="3">
    <source>
        <dbReference type="Google" id="ProtNLM"/>
    </source>
</evidence>
<evidence type="ECO:0000313" key="2">
    <source>
        <dbReference type="Proteomes" id="UP001235939"/>
    </source>
</evidence>
<dbReference type="CDD" id="cd01644">
    <property type="entry name" value="RT_pepA17"/>
    <property type="match status" value="1"/>
</dbReference>
<name>A0ABY6KPJ8_9ARAC</name>
<sequence length="620" mass="70687">MLQWPPILAKVQPRQRVQVTKRGSGTFDCRYEGQQMMENAFRVVMQYKDNLRNLVANINKVSCTASSSKIDDLNQPTTDPNFDKTSPIDLVIGADLAPFLYTGKLRFQNHPGPTACSSKLGTAALPLTKEEKSCGDIYDKNFCISTDGRYSVGLPFKSVPNLGDSRQNAMKRFLALERKLHKSSNLLQQYKDFMMEYLSLNHMELIPKNERDKPSDKCYYIPHHCVLREQSSTTKLRVVFDASCKTSNNYSLNDFLHTGPKLQHDIFNILVKFRTNPIAFTGDIEKMYRQIKVNSSDLDFQRIFWRNSPLESLLEYRLLTVTYGMSCAPYLAIRTLMQLATNKELLFPEASKIIKTDFYVDDLLSGATTIEEAKVLIDDIRKILLSGGFCIRKWMSNVPEVLSEVPEALKAHDSYEIGDNSSVKILGINWNPSTDNFTITVNSLKDVYSKRQLLSDISRIYDPLGWLSPVIISFKILFQTLWKQDLDWDDPLSESLCSHWRRVKMDLAMLNHIKIPRYISCKGLIHSLELHGFCDASESAYSSVVYMKSRFKSGQVQVTLIAAKTKVAPLKATSIPRLELCAALLLSNLYDSICSSLLLQIDRVIDRVDRFPDCFMLDKI</sequence>
<dbReference type="InterPro" id="IPR043502">
    <property type="entry name" value="DNA/RNA_pol_sf"/>
</dbReference>
<dbReference type="PANTHER" id="PTHR47331">
    <property type="entry name" value="PHD-TYPE DOMAIN-CONTAINING PROTEIN"/>
    <property type="match status" value="1"/>
</dbReference>
<organism evidence="1 2">
    <name type="scientific">Cordylochernes scorpioides</name>
    <dbReference type="NCBI Taxonomy" id="51811"/>
    <lineage>
        <taxon>Eukaryota</taxon>
        <taxon>Metazoa</taxon>
        <taxon>Ecdysozoa</taxon>
        <taxon>Arthropoda</taxon>
        <taxon>Chelicerata</taxon>
        <taxon>Arachnida</taxon>
        <taxon>Pseudoscorpiones</taxon>
        <taxon>Cheliferoidea</taxon>
        <taxon>Chernetidae</taxon>
        <taxon>Cordylochernes</taxon>
    </lineage>
</organism>
<dbReference type="Pfam" id="PF05380">
    <property type="entry name" value="Peptidase_A17"/>
    <property type="match status" value="1"/>
</dbReference>
<proteinExistence type="predicted"/>
<reference evidence="1 2" key="1">
    <citation type="submission" date="2022-01" db="EMBL/GenBank/DDBJ databases">
        <title>A chromosomal length assembly of Cordylochernes scorpioides.</title>
        <authorList>
            <person name="Zeh D."/>
            <person name="Zeh J."/>
        </authorList>
    </citation>
    <scope>NUCLEOTIDE SEQUENCE [LARGE SCALE GENOMIC DNA]</scope>
    <source>
        <strain evidence="1">IN4F17</strain>
        <tissue evidence="1">Whole Body</tissue>
    </source>
</reference>